<feature type="region of interest" description="Disordered" evidence="10">
    <location>
        <begin position="979"/>
        <end position="1000"/>
    </location>
</feature>
<feature type="region of interest" description="Disordered" evidence="10">
    <location>
        <begin position="276"/>
        <end position="296"/>
    </location>
</feature>
<dbReference type="GO" id="GO:0061630">
    <property type="term" value="F:ubiquitin protein ligase activity"/>
    <property type="evidence" value="ECO:0007669"/>
    <property type="project" value="UniProtKB-EC"/>
</dbReference>
<comment type="similarity">
    <text evidence="3">Belongs to the Deltex family.</text>
</comment>
<dbReference type="EMBL" id="CACVKT020004984">
    <property type="protein sequence ID" value="CAC5392461.1"/>
    <property type="molecule type" value="Genomic_DNA"/>
</dbReference>
<dbReference type="InterPro" id="IPR039398">
    <property type="entry name" value="Deltex_fam"/>
</dbReference>
<dbReference type="GO" id="GO:0008270">
    <property type="term" value="F:zinc ion binding"/>
    <property type="evidence" value="ECO:0007669"/>
    <property type="project" value="UniProtKB-KW"/>
</dbReference>
<dbReference type="InterPro" id="IPR013083">
    <property type="entry name" value="Znf_RING/FYVE/PHD"/>
</dbReference>
<dbReference type="Gene3D" id="3.30.40.10">
    <property type="entry name" value="Zinc/RING finger domain, C3HC4 (zinc finger)"/>
    <property type="match status" value="1"/>
</dbReference>
<name>A0A6J8CAA3_MYTCO</name>
<dbReference type="SUPFAM" id="SSF52949">
    <property type="entry name" value="Macro domain-like"/>
    <property type="match status" value="2"/>
</dbReference>
<evidence type="ECO:0000256" key="1">
    <source>
        <dbReference type="ARBA" id="ARBA00000900"/>
    </source>
</evidence>
<accession>A0A6J8CAA3</accession>
<proteinExistence type="inferred from homology"/>
<evidence type="ECO:0000256" key="9">
    <source>
        <dbReference type="PROSITE-ProRule" id="PRU00175"/>
    </source>
</evidence>
<organism evidence="13 14">
    <name type="scientific">Mytilus coruscus</name>
    <name type="common">Sea mussel</name>
    <dbReference type="NCBI Taxonomy" id="42192"/>
    <lineage>
        <taxon>Eukaryota</taxon>
        <taxon>Metazoa</taxon>
        <taxon>Spiralia</taxon>
        <taxon>Lophotrochozoa</taxon>
        <taxon>Mollusca</taxon>
        <taxon>Bivalvia</taxon>
        <taxon>Autobranchia</taxon>
        <taxon>Pteriomorphia</taxon>
        <taxon>Mytilida</taxon>
        <taxon>Mytiloidea</taxon>
        <taxon>Mytilidae</taxon>
        <taxon>Mytilinae</taxon>
        <taxon>Mytilus</taxon>
    </lineage>
</organism>
<comment type="catalytic activity">
    <reaction evidence="1">
        <text>S-ubiquitinyl-[E2 ubiquitin-conjugating enzyme]-L-cysteine + [acceptor protein]-L-lysine = [E2 ubiquitin-conjugating enzyme]-L-cysteine + N(6)-ubiquitinyl-[acceptor protein]-L-lysine.</text>
        <dbReference type="EC" id="2.3.2.27"/>
    </reaction>
</comment>
<dbReference type="EC" id="2.3.2.27" evidence="4"/>
<dbReference type="SUPFAM" id="SSF57850">
    <property type="entry name" value="RING/U-box"/>
    <property type="match status" value="1"/>
</dbReference>
<dbReference type="PROSITE" id="PS50089">
    <property type="entry name" value="ZF_RING_2"/>
    <property type="match status" value="1"/>
</dbReference>
<evidence type="ECO:0000259" key="11">
    <source>
        <dbReference type="PROSITE" id="PS50089"/>
    </source>
</evidence>
<keyword evidence="5 13" id="KW-0808">Transferase</keyword>
<dbReference type="UniPathway" id="UPA00143"/>
<dbReference type="Pfam" id="PF01661">
    <property type="entry name" value="Macro"/>
    <property type="match status" value="2"/>
</dbReference>
<evidence type="ECO:0000256" key="8">
    <source>
        <dbReference type="ARBA" id="ARBA00022833"/>
    </source>
</evidence>
<keyword evidence="8" id="KW-0862">Zinc</keyword>
<dbReference type="CDD" id="cd09633">
    <property type="entry name" value="Deltex_C"/>
    <property type="match status" value="1"/>
</dbReference>
<dbReference type="InterPro" id="IPR017907">
    <property type="entry name" value="Znf_RING_CS"/>
</dbReference>
<dbReference type="SMART" id="SM00506">
    <property type="entry name" value="A1pp"/>
    <property type="match status" value="1"/>
</dbReference>
<dbReference type="Pfam" id="PF18102">
    <property type="entry name" value="DTC"/>
    <property type="match status" value="1"/>
</dbReference>
<evidence type="ECO:0000256" key="3">
    <source>
        <dbReference type="ARBA" id="ARBA00009413"/>
    </source>
</evidence>
<evidence type="ECO:0000256" key="7">
    <source>
        <dbReference type="ARBA" id="ARBA00022771"/>
    </source>
</evidence>
<dbReference type="PANTHER" id="PTHR12622">
    <property type="entry name" value="DELTEX-RELATED"/>
    <property type="match status" value="1"/>
</dbReference>
<feature type="region of interest" description="Disordered" evidence="10">
    <location>
        <begin position="729"/>
        <end position="768"/>
    </location>
</feature>
<dbReference type="InterPro" id="IPR043472">
    <property type="entry name" value="Macro_dom-like"/>
</dbReference>
<dbReference type="Gene3D" id="3.30.390.130">
    <property type="match status" value="1"/>
</dbReference>
<dbReference type="GO" id="GO:0016567">
    <property type="term" value="P:protein ubiquitination"/>
    <property type="evidence" value="ECO:0007669"/>
    <property type="project" value="UniProtKB-UniPathway"/>
</dbReference>
<gene>
    <name evidence="13" type="ORF">MCOR_27394</name>
</gene>
<dbReference type="GO" id="GO:0007219">
    <property type="term" value="P:Notch signaling pathway"/>
    <property type="evidence" value="ECO:0007669"/>
    <property type="project" value="InterPro"/>
</dbReference>
<evidence type="ECO:0000313" key="13">
    <source>
        <dbReference type="EMBL" id="CAC5392461.1"/>
    </source>
</evidence>
<dbReference type="PROSITE" id="PS00518">
    <property type="entry name" value="ZF_RING_1"/>
    <property type="match status" value="1"/>
</dbReference>
<evidence type="ECO:0000256" key="4">
    <source>
        <dbReference type="ARBA" id="ARBA00012483"/>
    </source>
</evidence>
<protein>
    <recommendedName>
        <fullName evidence="4">RING-type E3 ubiquitin transferase</fullName>
        <ecNumber evidence="4">2.3.2.27</ecNumber>
    </recommendedName>
</protein>
<reference evidence="13 14" key="1">
    <citation type="submission" date="2020-06" db="EMBL/GenBank/DDBJ databases">
        <authorList>
            <person name="Li R."/>
            <person name="Bekaert M."/>
        </authorList>
    </citation>
    <scope>NUCLEOTIDE SEQUENCE [LARGE SCALE GENOMIC DNA]</scope>
    <source>
        <strain evidence="14">wild</strain>
    </source>
</reference>
<evidence type="ECO:0000256" key="6">
    <source>
        <dbReference type="ARBA" id="ARBA00022723"/>
    </source>
</evidence>
<dbReference type="InterPro" id="IPR002589">
    <property type="entry name" value="Macro_dom"/>
</dbReference>
<keyword evidence="14" id="KW-1185">Reference proteome</keyword>
<evidence type="ECO:0000259" key="12">
    <source>
        <dbReference type="PROSITE" id="PS51154"/>
    </source>
</evidence>
<dbReference type="OrthoDB" id="6133115at2759"/>
<evidence type="ECO:0000256" key="5">
    <source>
        <dbReference type="ARBA" id="ARBA00022679"/>
    </source>
</evidence>
<dbReference type="SMART" id="SM00184">
    <property type="entry name" value="RING"/>
    <property type="match status" value="1"/>
</dbReference>
<dbReference type="InterPro" id="IPR039399">
    <property type="entry name" value="Deltex_C_sf"/>
</dbReference>
<feature type="compositionally biased region" description="Basic and acidic residues" evidence="10">
    <location>
        <begin position="982"/>
        <end position="995"/>
    </location>
</feature>
<dbReference type="Gene3D" id="3.40.220.10">
    <property type="entry name" value="Leucine Aminopeptidase, subunit E, domain 1"/>
    <property type="match status" value="2"/>
</dbReference>
<dbReference type="Proteomes" id="UP000507470">
    <property type="component" value="Unassembled WGS sequence"/>
</dbReference>
<keyword evidence="13" id="KW-0012">Acyltransferase</keyword>
<feature type="region of interest" description="Disordered" evidence="10">
    <location>
        <begin position="516"/>
        <end position="540"/>
    </location>
</feature>
<comment type="pathway">
    <text evidence="2">Protein modification; protein ubiquitination.</text>
</comment>
<keyword evidence="7 9" id="KW-0863">Zinc-finger</keyword>
<dbReference type="PROSITE" id="PS51154">
    <property type="entry name" value="MACRO"/>
    <property type="match status" value="2"/>
</dbReference>
<dbReference type="AlphaFoldDB" id="A0A6J8CAA3"/>
<evidence type="ECO:0000256" key="2">
    <source>
        <dbReference type="ARBA" id="ARBA00004906"/>
    </source>
</evidence>
<dbReference type="InterPro" id="IPR039396">
    <property type="entry name" value="Deltex_C"/>
</dbReference>
<keyword evidence="6" id="KW-0479">Metal-binding</keyword>
<feature type="domain" description="Macro" evidence="12">
    <location>
        <begin position="553"/>
        <end position="727"/>
    </location>
</feature>
<dbReference type="CDD" id="cd02907">
    <property type="entry name" value="Macro_Af1521_BAL-like"/>
    <property type="match status" value="1"/>
</dbReference>
<evidence type="ECO:0000256" key="10">
    <source>
        <dbReference type="SAM" id="MobiDB-lite"/>
    </source>
</evidence>
<dbReference type="Pfam" id="PF13639">
    <property type="entry name" value="zf-RING_2"/>
    <property type="match status" value="1"/>
</dbReference>
<dbReference type="InterPro" id="IPR001841">
    <property type="entry name" value="Znf_RING"/>
</dbReference>
<evidence type="ECO:0000313" key="14">
    <source>
        <dbReference type="Proteomes" id="UP000507470"/>
    </source>
</evidence>
<sequence length="1200" mass="135324">MNVFLLENPQSKLLADGILIEKCDGENFWTVTVYSDEQEKNYKEATSRALTFATKERIGTLAVCMMHGSGKTLRFKDQASIIRDLVKDLKKNRYLQVVKIIVPDREKFDLMLSTTVTKQEDESKKWLQKVGEYVFKLNKYEWKCVSYLNVIESPRILVTALVEDEKCLEKLKDKLESEVVKVVRQGKQFLGVTIRQDVEKRKQTKKKNWVRCFNTNNGITKVPLSEDICSQIDDAIKLNYPSVEIKDGDDVFVYKIDDFTYYVIGEEDIRGFFMKEVKDDPDDPPEKERKTESKKVQNNEDIFATLEAEVQSASRWNIQSHSGNLKDFVNLNDTIMNRASNQNSTVFSSTQKPNVLKKGDFSQSQHKKKSAEASYEHLAVFKLSPLEFKMLKFFCEDSQIFIGQYEYKDEVLMRYLNPAEKEANLQTVFKSKMDFIQSLTSSTIASPSKISDEKFHEIERAVSDTKEIYCERSENKDMITLYASNYEKMGEGKHKAEVSLGLKQQSKGRRNRVFVTDTDFSSSKKEPSSTSGEQTVQRPVDFSKSLAASSGPRIEMTFKSSEGIIVKVYNGNILSLDVDCIVNAANENLNHGGGVAYVIAAAAGYDFEKESDDYIQQNGPIKEGSCCTTSAGKLKYKCVIHTVGPKWHSYNDKKESCRVLKKSVECCFFEAEVNGMSSVAIPSISAGIFGVPKEVCCKEYSKAVEDFSRKMDAGMISMIQKEFSQKFNQISSSNSGSSSHFNAGGQGRITRSMSSPDDPEVTKGKTQIRNDNFAGSVSKFQKQFLFKKDLKVVVVQEDIINMNVSTIVCPQDENVSNKGAIARAIEKVCDYSYEQSVKALKWISKSETKNVKASPASVPFKYVLHTVPPRYDKFAEASRICFDMDLERTIRNILKHCNFKEDVPSVAMPVLGIGKDGLGTPVSVFAKLFLVVLQEEIKFAHKFNIKEIHIVTNDIAAASTIADEFGKEKVFTEVTSFSRSRNKGDKGYKKPDTTQDTKMGMAGKTFKGELKDGDENCIICTEPNTKPHQLTCGHVFCKNCVQEFLKVKPVCPTCGSIQGVIKGDQPVGKMKRREVAYSLSGFTGYSTIEIEYEIYSGKQGEEHPNPGKYFKGIKRTAFLPNNKKGKLIADLLKIAFDRRLVFTIGHSRTTGEEGVVTWNDIHHKTSITKGHQFGYPDEGYFDRVLDELKIKGVTEKDLKL</sequence>
<feature type="domain" description="RING-type" evidence="11">
    <location>
        <begin position="1017"/>
        <end position="1054"/>
    </location>
</feature>
<feature type="domain" description="Macro" evidence="12">
    <location>
        <begin position="779"/>
        <end position="969"/>
    </location>
</feature>